<name>A0A9X2T1A8_9HYPH</name>
<proteinExistence type="predicted"/>
<dbReference type="SUPFAM" id="SSF53474">
    <property type="entry name" value="alpha/beta-Hydrolases"/>
    <property type="match status" value="1"/>
</dbReference>
<keyword evidence="1" id="KW-0378">Hydrolase</keyword>
<dbReference type="InterPro" id="IPR029058">
    <property type="entry name" value="AB_hydrolase_fold"/>
</dbReference>
<dbReference type="RefSeq" id="WP_258731851.1">
    <property type="nucleotide sequence ID" value="NZ_JANTHZ010000002.1"/>
</dbReference>
<evidence type="ECO:0000313" key="2">
    <source>
        <dbReference type="Proteomes" id="UP001151088"/>
    </source>
</evidence>
<dbReference type="AlphaFoldDB" id="A0A9X2T1A8"/>
<organism evidence="1 2">
    <name type="scientific">Ancylobacter mangrovi</name>
    <dbReference type="NCBI Taxonomy" id="2972472"/>
    <lineage>
        <taxon>Bacteria</taxon>
        <taxon>Pseudomonadati</taxon>
        <taxon>Pseudomonadota</taxon>
        <taxon>Alphaproteobacteria</taxon>
        <taxon>Hyphomicrobiales</taxon>
        <taxon>Xanthobacteraceae</taxon>
        <taxon>Ancylobacter</taxon>
    </lineage>
</organism>
<dbReference type="GO" id="GO:0016787">
    <property type="term" value="F:hydrolase activity"/>
    <property type="evidence" value="ECO:0007669"/>
    <property type="project" value="UniProtKB-KW"/>
</dbReference>
<sequence>MRQVVFDSADLRVVWVPAHCDVVRPNNTCPSGMIAGPGAVANGAMPARPDVVFVTFESMMPVRDPDRPGFAEHFLQSRGYGAYHMQPKTNSWYQYPEMAEALAMVRKAIAPGTRVVTYGSSMGGYGAYRFSAPLRADKVIAFSPQYSINRFRTWWERRWAADGRPLIWDRQAPHHGGDLFIFYDPLNTDRHHIRGMRREADIRPVRMFFSGHASIAYVQELGFLEKAVLDIAEDRFDAAAFEALLWERRLGSSTYQRMRRRKRTGVLRRLKYALIEARLERHFSGTPALPLPAKDAPVAG</sequence>
<comment type="caution">
    <text evidence="1">The sequence shown here is derived from an EMBL/GenBank/DDBJ whole genome shotgun (WGS) entry which is preliminary data.</text>
</comment>
<reference evidence="1" key="1">
    <citation type="submission" date="2022-08" db="EMBL/GenBank/DDBJ databases">
        <authorList>
            <person name="Li F."/>
        </authorList>
    </citation>
    <scope>NUCLEOTIDE SEQUENCE</scope>
    <source>
        <strain evidence="1">MQZ15Z-1</strain>
    </source>
</reference>
<gene>
    <name evidence="1" type="ORF">NVS89_06840</name>
</gene>
<dbReference type="EMBL" id="JANTHZ010000002">
    <property type="protein sequence ID" value="MCS0494810.1"/>
    <property type="molecule type" value="Genomic_DNA"/>
</dbReference>
<dbReference type="Proteomes" id="UP001151088">
    <property type="component" value="Unassembled WGS sequence"/>
</dbReference>
<keyword evidence="2" id="KW-1185">Reference proteome</keyword>
<dbReference type="Gene3D" id="3.40.50.1820">
    <property type="entry name" value="alpha/beta hydrolase"/>
    <property type="match status" value="1"/>
</dbReference>
<accession>A0A9X2T1A8</accession>
<evidence type="ECO:0000313" key="1">
    <source>
        <dbReference type="EMBL" id="MCS0494810.1"/>
    </source>
</evidence>
<protein>
    <submittedName>
        <fullName evidence="1">Alpha/beta hydrolase</fullName>
    </submittedName>
</protein>